<evidence type="ECO:0000256" key="2">
    <source>
        <dbReference type="SAM" id="Phobius"/>
    </source>
</evidence>
<comment type="caution">
    <text evidence="5">The sequence shown here is derived from an EMBL/GenBank/DDBJ whole genome shotgun (WGS) entry which is preliminary data.</text>
</comment>
<sequence>MRSHLLAALLLLATRCDAFWRLPCQGDGAALLYQRADPITNPGLASGHVHSISGGSNFNLDVDFQTLRQSKCTSCMVKQDMSNYWTPSLYFHWANGSFTSVEQVGLLVYYLPRDNKADKGKVQAFPDGLRILAGNPYLRSYNASSDMAKAIGANCLGGKMDPTRNPWLPPENCPNGLRLEVMFPSCWEGKNVDSASHQSHVAYPAGGESGPCPDTHPVRIVTLFYEIMWSVDPWKDKWSQAMNKTQPFVLSMGDPTGYGLHGDFMNGWSHEVLQKAIDTCTADSGVIEECPVFELYDYKDGKNRCWQTPAVNEEVLGTVPALPGCNPVQYGPGDVTVCAEKNPPQLNSQITVFGQLAGSNSTIKVARSSNGGQTFSSNSSSGASGGYSAPGGAGAAALPSGAAAPAAGRPVSPGAGSAVDSATDSAAASSGASNASSDTNNGKLAILLGFAGVIVVLVIATVLFQCGVCSGSRSKAMAAEDEEGAAEKRGLASSSSDTDSDSSSDYDNRDRRR</sequence>
<keyword evidence="2" id="KW-0812">Transmembrane</keyword>
<feature type="chain" id="PRO_5021866403" evidence="3">
    <location>
        <begin position="19"/>
        <end position="513"/>
    </location>
</feature>
<evidence type="ECO:0000313" key="5">
    <source>
        <dbReference type="EMBL" id="GEM07300.1"/>
    </source>
</evidence>
<dbReference type="PANTHER" id="PTHR43662:SF3">
    <property type="entry name" value="DOMAIN PROTEIN, PUTATIVE (AFU_ORTHOLOGUE AFUA_6G11970)-RELATED"/>
    <property type="match status" value="1"/>
</dbReference>
<accession>A0A511KAB7</accession>
<feature type="region of interest" description="Disordered" evidence="1">
    <location>
        <begin position="475"/>
        <end position="513"/>
    </location>
</feature>
<evidence type="ECO:0000256" key="1">
    <source>
        <dbReference type="SAM" id="MobiDB-lite"/>
    </source>
</evidence>
<gene>
    <name evidence="5" type="ORF">Rt10032_c03g1317</name>
</gene>
<dbReference type="Pfam" id="PF09362">
    <property type="entry name" value="DUF1996"/>
    <property type="match status" value="1"/>
</dbReference>
<keyword evidence="2" id="KW-0472">Membrane</keyword>
<dbReference type="Proteomes" id="UP000321518">
    <property type="component" value="Unassembled WGS sequence"/>
</dbReference>
<evidence type="ECO:0000259" key="4">
    <source>
        <dbReference type="Pfam" id="PF09362"/>
    </source>
</evidence>
<dbReference type="EMBL" id="BJWK01000003">
    <property type="protein sequence ID" value="GEM07300.1"/>
    <property type="molecule type" value="Genomic_DNA"/>
</dbReference>
<keyword evidence="3" id="KW-0732">Signal</keyword>
<feature type="signal peptide" evidence="3">
    <location>
        <begin position="1"/>
        <end position="18"/>
    </location>
</feature>
<reference evidence="5 6" key="1">
    <citation type="submission" date="2019-07" db="EMBL/GenBank/DDBJ databases">
        <title>Rhodotorula toruloides NBRC10032 genome sequencing.</title>
        <authorList>
            <person name="Shida Y."/>
            <person name="Takaku H."/>
            <person name="Ogasawara W."/>
            <person name="Mori K."/>
        </authorList>
    </citation>
    <scope>NUCLEOTIDE SEQUENCE [LARGE SCALE GENOMIC DNA]</scope>
    <source>
        <strain evidence="5 6">NBRC10032</strain>
    </source>
</reference>
<feature type="transmembrane region" description="Helical" evidence="2">
    <location>
        <begin position="444"/>
        <end position="468"/>
    </location>
</feature>
<feature type="domain" description="DUF1996" evidence="4">
    <location>
        <begin position="37"/>
        <end position="268"/>
    </location>
</feature>
<dbReference type="AlphaFoldDB" id="A0A511KAB7"/>
<protein>
    <submittedName>
        <fullName evidence="5">DUF1996 domain containing protein</fullName>
    </submittedName>
</protein>
<keyword evidence="2" id="KW-1133">Transmembrane helix</keyword>
<feature type="region of interest" description="Disordered" evidence="1">
    <location>
        <begin position="398"/>
        <end position="422"/>
    </location>
</feature>
<dbReference type="PANTHER" id="PTHR43662">
    <property type="match status" value="1"/>
</dbReference>
<dbReference type="OrthoDB" id="74764at2759"/>
<name>A0A511KAB7_RHOTO</name>
<organism evidence="5 6">
    <name type="scientific">Rhodotorula toruloides</name>
    <name type="common">Yeast</name>
    <name type="synonym">Rhodosporidium toruloides</name>
    <dbReference type="NCBI Taxonomy" id="5286"/>
    <lineage>
        <taxon>Eukaryota</taxon>
        <taxon>Fungi</taxon>
        <taxon>Dikarya</taxon>
        <taxon>Basidiomycota</taxon>
        <taxon>Pucciniomycotina</taxon>
        <taxon>Microbotryomycetes</taxon>
        <taxon>Sporidiobolales</taxon>
        <taxon>Sporidiobolaceae</taxon>
        <taxon>Rhodotorula</taxon>
    </lineage>
</organism>
<evidence type="ECO:0000313" key="6">
    <source>
        <dbReference type="Proteomes" id="UP000321518"/>
    </source>
</evidence>
<proteinExistence type="predicted"/>
<dbReference type="InterPro" id="IPR018535">
    <property type="entry name" value="DUF1996"/>
</dbReference>
<evidence type="ECO:0000256" key="3">
    <source>
        <dbReference type="SAM" id="SignalP"/>
    </source>
</evidence>